<evidence type="ECO:0000256" key="4">
    <source>
        <dbReference type="ARBA" id="ARBA00022692"/>
    </source>
</evidence>
<feature type="transmembrane region" description="Helical" evidence="7">
    <location>
        <begin position="276"/>
        <end position="297"/>
    </location>
</feature>
<proteinExistence type="inferred from homology"/>
<feature type="transmembrane region" description="Helical" evidence="7">
    <location>
        <begin position="173"/>
        <end position="193"/>
    </location>
</feature>
<dbReference type="RefSeq" id="WP_147068286.1">
    <property type="nucleotide sequence ID" value="NZ_BAAARO010000041.1"/>
</dbReference>
<evidence type="ECO:0000256" key="3">
    <source>
        <dbReference type="ARBA" id="ARBA00022475"/>
    </source>
</evidence>
<comment type="caution">
    <text evidence="10">The sequence shown here is derived from an EMBL/GenBank/DDBJ whole genome shotgun (WGS) entry which is preliminary data.</text>
</comment>
<keyword evidence="2 7" id="KW-0813">Transport</keyword>
<feature type="domain" description="ABC transmembrane type-1" evidence="9">
    <location>
        <begin position="103"/>
        <end position="292"/>
    </location>
</feature>
<dbReference type="Pfam" id="PF00528">
    <property type="entry name" value="BPD_transp_1"/>
    <property type="match status" value="1"/>
</dbReference>
<feature type="transmembrane region" description="Helical" evidence="7">
    <location>
        <begin position="145"/>
        <end position="167"/>
    </location>
</feature>
<organism evidence="10 11">
    <name type="scientific">Terrabacter aerolatus</name>
    <dbReference type="NCBI Taxonomy" id="422442"/>
    <lineage>
        <taxon>Bacteria</taxon>
        <taxon>Bacillati</taxon>
        <taxon>Actinomycetota</taxon>
        <taxon>Actinomycetes</taxon>
        <taxon>Micrococcales</taxon>
        <taxon>Intrasporangiaceae</taxon>
        <taxon>Terrabacter</taxon>
    </lineage>
</organism>
<keyword evidence="11" id="KW-1185">Reference proteome</keyword>
<evidence type="ECO:0000256" key="1">
    <source>
        <dbReference type="ARBA" id="ARBA00004651"/>
    </source>
</evidence>
<accession>A0A512D6A3</accession>
<evidence type="ECO:0000256" key="5">
    <source>
        <dbReference type="ARBA" id="ARBA00022989"/>
    </source>
</evidence>
<gene>
    <name evidence="10" type="ORF">TAE01_37170</name>
</gene>
<dbReference type="AlphaFoldDB" id="A0A512D6A3"/>
<feature type="compositionally biased region" description="Polar residues" evidence="8">
    <location>
        <begin position="1"/>
        <end position="12"/>
    </location>
</feature>
<comment type="subcellular location">
    <subcellularLocation>
        <location evidence="1 7">Cell membrane</location>
        <topology evidence="1 7">Multi-pass membrane protein</topology>
    </subcellularLocation>
</comment>
<evidence type="ECO:0000259" key="9">
    <source>
        <dbReference type="PROSITE" id="PS50928"/>
    </source>
</evidence>
<sequence>MSSTANISTRTPDQLGASRAKAADNSTGKTPGPHRSKHRRLWWTTLAVGVVAVIVNVPWFNALIVSFKSDGDISRGALALGHPTTDHYANSLGAAGYDFPRFFLNSGMIALGAVALVLLIAVPSTYAAIRLGFGGRFIMNASSALRLLPAIFFAVPYFLLMSNLGLLDTVPGLILANTFLNLPLAIILLGAGFRDVPIELEEAAQVDGASTYRILYSVLLPILAPTLVAVSVLVFIFSWNDYLFALVLSSSNATPITLGAANFVTSTGIRWGDISAATVLSTLPPVLFAVFAQRFLVSGLSAGAVKG</sequence>
<dbReference type="OrthoDB" id="3817793at2"/>
<feature type="transmembrane region" description="Helical" evidence="7">
    <location>
        <begin position="108"/>
        <end position="133"/>
    </location>
</feature>
<dbReference type="Gene3D" id="1.10.3720.10">
    <property type="entry name" value="MetI-like"/>
    <property type="match status" value="1"/>
</dbReference>
<evidence type="ECO:0000256" key="8">
    <source>
        <dbReference type="SAM" id="MobiDB-lite"/>
    </source>
</evidence>
<dbReference type="InterPro" id="IPR050901">
    <property type="entry name" value="BP-dep_ABC_trans_perm"/>
</dbReference>
<dbReference type="Proteomes" id="UP000321534">
    <property type="component" value="Unassembled WGS sequence"/>
</dbReference>
<evidence type="ECO:0000256" key="6">
    <source>
        <dbReference type="ARBA" id="ARBA00023136"/>
    </source>
</evidence>
<reference evidence="10 11" key="1">
    <citation type="submission" date="2019-07" db="EMBL/GenBank/DDBJ databases">
        <title>Whole genome shotgun sequence of Terrabacter aerolatus NBRC 106305.</title>
        <authorList>
            <person name="Hosoyama A."/>
            <person name="Uohara A."/>
            <person name="Ohji S."/>
            <person name="Ichikawa N."/>
        </authorList>
    </citation>
    <scope>NUCLEOTIDE SEQUENCE [LARGE SCALE GENOMIC DNA]</scope>
    <source>
        <strain evidence="10 11">NBRC 106305</strain>
    </source>
</reference>
<feature type="transmembrane region" description="Helical" evidence="7">
    <location>
        <begin position="214"/>
        <end position="236"/>
    </location>
</feature>
<feature type="transmembrane region" description="Helical" evidence="7">
    <location>
        <begin position="242"/>
        <end position="264"/>
    </location>
</feature>
<evidence type="ECO:0000313" key="11">
    <source>
        <dbReference type="Proteomes" id="UP000321534"/>
    </source>
</evidence>
<name>A0A512D6A3_9MICO</name>
<dbReference type="EMBL" id="BJYX01000030">
    <property type="protein sequence ID" value="GEO31907.1"/>
    <property type="molecule type" value="Genomic_DNA"/>
</dbReference>
<dbReference type="GO" id="GO:0055085">
    <property type="term" value="P:transmembrane transport"/>
    <property type="evidence" value="ECO:0007669"/>
    <property type="project" value="InterPro"/>
</dbReference>
<keyword evidence="4 7" id="KW-0812">Transmembrane</keyword>
<evidence type="ECO:0000313" key="10">
    <source>
        <dbReference type="EMBL" id="GEO31907.1"/>
    </source>
</evidence>
<dbReference type="PANTHER" id="PTHR32243">
    <property type="entry name" value="MALTOSE TRANSPORT SYSTEM PERMEASE-RELATED"/>
    <property type="match status" value="1"/>
</dbReference>
<protein>
    <recommendedName>
        <fullName evidence="9">ABC transmembrane type-1 domain-containing protein</fullName>
    </recommendedName>
</protein>
<evidence type="ECO:0000256" key="2">
    <source>
        <dbReference type="ARBA" id="ARBA00022448"/>
    </source>
</evidence>
<dbReference type="PROSITE" id="PS50928">
    <property type="entry name" value="ABC_TM1"/>
    <property type="match status" value="1"/>
</dbReference>
<keyword evidence="6 7" id="KW-0472">Membrane</keyword>
<dbReference type="PANTHER" id="PTHR32243:SF18">
    <property type="entry name" value="INNER MEMBRANE ABC TRANSPORTER PERMEASE PROTEIN YCJP"/>
    <property type="match status" value="1"/>
</dbReference>
<dbReference type="SUPFAM" id="SSF161098">
    <property type="entry name" value="MetI-like"/>
    <property type="match status" value="1"/>
</dbReference>
<evidence type="ECO:0000256" key="7">
    <source>
        <dbReference type="RuleBase" id="RU363032"/>
    </source>
</evidence>
<feature type="region of interest" description="Disordered" evidence="8">
    <location>
        <begin position="1"/>
        <end position="36"/>
    </location>
</feature>
<comment type="similarity">
    <text evidence="7">Belongs to the binding-protein-dependent transport system permease family.</text>
</comment>
<keyword evidence="5 7" id="KW-1133">Transmembrane helix</keyword>
<dbReference type="CDD" id="cd06261">
    <property type="entry name" value="TM_PBP2"/>
    <property type="match status" value="1"/>
</dbReference>
<feature type="transmembrane region" description="Helical" evidence="7">
    <location>
        <begin position="41"/>
        <end position="60"/>
    </location>
</feature>
<dbReference type="GO" id="GO:0005886">
    <property type="term" value="C:plasma membrane"/>
    <property type="evidence" value="ECO:0007669"/>
    <property type="project" value="UniProtKB-SubCell"/>
</dbReference>
<dbReference type="InterPro" id="IPR000515">
    <property type="entry name" value="MetI-like"/>
</dbReference>
<keyword evidence="3" id="KW-1003">Cell membrane</keyword>
<dbReference type="InterPro" id="IPR035906">
    <property type="entry name" value="MetI-like_sf"/>
</dbReference>